<name>A0A517QAL5_9PLAN</name>
<dbReference type="OrthoDB" id="289097at2"/>
<evidence type="ECO:0000313" key="3">
    <source>
        <dbReference type="EMBL" id="QDV19406.1"/>
    </source>
</evidence>
<dbReference type="EMBL" id="CP036317">
    <property type="protein sequence ID" value="QDV19406.1"/>
    <property type="molecule type" value="Genomic_DNA"/>
</dbReference>
<dbReference type="AlphaFoldDB" id="A0A517QAL5"/>
<dbReference type="PROSITE" id="PS51257">
    <property type="entry name" value="PROKAR_LIPOPROTEIN"/>
    <property type="match status" value="1"/>
</dbReference>
<proteinExistence type="predicted"/>
<evidence type="ECO:0000313" key="2">
    <source>
        <dbReference type="EMBL" id="QDT28664.1"/>
    </source>
</evidence>
<accession>A0A518FST1</accession>
<protein>
    <recommendedName>
        <fullName evidence="6">Carboxypeptidase regulatory-like domain-containing protein</fullName>
    </recommendedName>
</protein>
<accession>A0A518A9V7</accession>
<dbReference type="RefSeq" id="WP_145111621.1">
    <property type="nucleotide sequence ID" value="NZ_CP036277.1"/>
</dbReference>
<feature type="chain" id="PRO_5044617200" description="Carboxypeptidase regulatory-like domain-containing protein" evidence="1">
    <location>
        <begin position="26"/>
        <end position="151"/>
    </location>
</feature>
<keyword evidence="4" id="KW-1185">Reference proteome</keyword>
<dbReference type="Proteomes" id="UP000315647">
    <property type="component" value="Chromosome"/>
</dbReference>
<dbReference type="Proteomes" id="UP000320839">
    <property type="component" value="Chromosome"/>
</dbReference>
<sequence length="151" mass="15556" precursor="true">MMRSANVLLASLMICLMAGCGGGDAAGSKRTVQTVPASGSLTLDEKPFGPIHIDLLPLTSGDNVRTARADVNEDGTFVLGTYEEADGAAPGSYRVVLGNMGENLMDPPPAVLETQVMIPEGGGDSIKIILKSAKADAATDSLLNPTIKKAK</sequence>
<evidence type="ECO:0008006" key="6">
    <source>
        <dbReference type="Google" id="ProtNLM"/>
    </source>
</evidence>
<organism evidence="2 4">
    <name type="scientific">Gimesia panareensis</name>
    <dbReference type="NCBI Taxonomy" id="2527978"/>
    <lineage>
        <taxon>Bacteria</taxon>
        <taxon>Pseudomonadati</taxon>
        <taxon>Planctomycetota</taxon>
        <taxon>Planctomycetia</taxon>
        <taxon>Planctomycetales</taxon>
        <taxon>Planctomycetaceae</taxon>
        <taxon>Gimesia</taxon>
    </lineage>
</organism>
<evidence type="ECO:0000313" key="5">
    <source>
        <dbReference type="Proteomes" id="UP000320839"/>
    </source>
</evidence>
<keyword evidence="1" id="KW-0732">Signal</keyword>
<evidence type="ECO:0000256" key="1">
    <source>
        <dbReference type="SAM" id="SignalP"/>
    </source>
</evidence>
<reference evidence="2 4" key="1">
    <citation type="submission" date="2019-03" db="EMBL/GenBank/DDBJ databases">
        <title>Deep-cultivation of Planctomycetes and their phenomic and genomic characterization uncovers novel biology.</title>
        <authorList>
            <person name="Wiegand S."/>
            <person name="Jogler M."/>
            <person name="Boedeker C."/>
            <person name="Pinto D."/>
            <person name="Vollmers J."/>
            <person name="Rivas-Marin E."/>
            <person name="Kohn T."/>
            <person name="Peeters S.H."/>
            <person name="Heuer A."/>
            <person name="Rast P."/>
            <person name="Oberbeckmann S."/>
            <person name="Bunk B."/>
            <person name="Jeske O."/>
            <person name="Meyerdierks A."/>
            <person name="Storesund J.E."/>
            <person name="Kallscheuer N."/>
            <person name="Luecker S."/>
            <person name="Lage O.M."/>
            <person name="Pohl T."/>
            <person name="Merkel B.J."/>
            <person name="Hornburger P."/>
            <person name="Mueller R.-W."/>
            <person name="Bruemmer F."/>
            <person name="Labrenz M."/>
            <person name="Spormann A.M."/>
            <person name="Op den Camp H."/>
            <person name="Overmann J."/>
            <person name="Amann R."/>
            <person name="Jetten M.S.M."/>
            <person name="Mascher T."/>
            <person name="Medema M.H."/>
            <person name="Devos D.P."/>
            <person name="Kaster A.-K."/>
            <person name="Ovreas L."/>
            <person name="Rohde M."/>
            <person name="Galperin M.Y."/>
            <person name="Jogler C."/>
        </authorList>
    </citation>
    <scope>NUCLEOTIDE SEQUENCE [LARGE SCALE GENOMIC DNA]</scope>
    <source>
        <strain evidence="2 4">Enr10</strain>
        <strain evidence="3 5">Pan153</strain>
    </source>
</reference>
<dbReference type="EMBL" id="CP037421">
    <property type="protein sequence ID" value="QDT28664.1"/>
    <property type="molecule type" value="Genomic_DNA"/>
</dbReference>
<gene>
    <name evidence="2" type="ORF">Enr10x_40080</name>
    <name evidence="3" type="ORF">Pan153_40710</name>
</gene>
<evidence type="ECO:0000313" key="4">
    <source>
        <dbReference type="Proteomes" id="UP000315647"/>
    </source>
</evidence>
<feature type="signal peptide" evidence="1">
    <location>
        <begin position="1"/>
        <end position="25"/>
    </location>
</feature>
<accession>A0A517QAL5</accession>